<feature type="region of interest" description="Disordered" evidence="1">
    <location>
        <begin position="64"/>
        <end position="101"/>
    </location>
</feature>
<feature type="compositionally biased region" description="Polar residues" evidence="1">
    <location>
        <begin position="64"/>
        <end position="91"/>
    </location>
</feature>
<comment type="caution">
    <text evidence="2">The sequence shown here is derived from an EMBL/GenBank/DDBJ whole genome shotgun (WGS) entry which is preliminary data.</text>
</comment>
<protein>
    <submittedName>
        <fullName evidence="2">Uncharacterized protein</fullName>
    </submittedName>
</protein>
<proteinExistence type="predicted"/>
<dbReference type="AlphaFoldDB" id="A0AAW1HXR0"/>
<dbReference type="Proteomes" id="UP001443914">
    <property type="component" value="Unassembled WGS sequence"/>
</dbReference>
<organism evidence="2 3">
    <name type="scientific">Saponaria officinalis</name>
    <name type="common">Common soapwort</name>
    <name type="synonym">Lychnis saponaria</name>
    <dbReference type="NCBI Taxonomy" id="3572"/>
    <lineage>
        <taxon>Eukaryota</taxon>
        <taxon>Viridiplantae</taxon>
        <taxon>Streptophyta</taxon>
        <taxon>Embryophyta</taxon>
        <taxon>Tracheophyta</taxon>
        <taxon>Spermatophyta</taxon>
        <taxon>Magnoliopsida</taxon>
        <taxon>eudicotyledons</taxon>
        <taxon>Gunneridae</taxon>
        <taxon>Pentapetalae</taxon>
        <taxon>Caryophyllales</taxon>
        <taxon>Caryophyllaceae</taxon>
        <taxon>Caryophylleae</taxon>
        <taxon>Saponaria</taxon>
    </lineage>
</organism>
<gene>
    <name evidence="2" type="ORF">RND81_10G036400</name>
</gene>
<dbReference type="EMBL" id="JBDFQZ010000010">
    <property type="protein sequence ID" value="KAK9681913.1"/>
    <property type="molecule type" value="Genomic_DNA"/>
</dbReference>
<evidence type="ECO:0000313" key="2">
    <source>
        <dbReference type="EMBL" id="KAK9681913.1"/>
    </source>
</evidence>
<accession>A0AAW1HXR0</accession>
<keyword evidence="3" id="KW-1185">Reference proteome</keyword>
<sequence>MRVGAKVEFRTGLVPVTGLRFFSERDMRRERISEGTCFKRREALHKATEAALMNLADRYFTHVKSSPSTLQSETRRSQSPKIVQNPSSSPSPDGHPKLKRTRYLQLIQQNPMTKFQLLRNWRQNTCRGC</sequence>
<name>A0AAW1HXR0_SAPOF</name>
<evidence type="ECO:0000313" key="3">
    <source>
        <dbReference type="Proteomes" id="UP001443914"/>
    </source>
</evidence>
<reference evidence="2" key="1">
    <citation type="submission" date="2024-03" db="EMBL/GenBank/DDBJ databases">
        <title>WGS assembly of Saponaria officinalis var. Norfolk2.</title>
        <authorList>
            <person name="Jenkins J."/>
            <person name="Shu S."/>
            <person name="Grimwood J."/>
            <person name="Barry K."/>
            <person name="Goodstein D."/>
            <person name="Schmutz J."/>
            <person name="Leebens-Mack J."/>
            <person name="Osbourn A."/>
        </authorList>
    </citation>
    <scope>NUCLEOTIDE SEQUENCE [LARGE SCALE GENOMIC DNA]</scope>
    <source>
        <strain evidence="2">JIC</strain>
    </source>
</reference>
<evidence type="ECO:0000256" key="1">
    <source>
        <dbReference type="SAM" id="MobiDB-lite"/>
    </source>
</evidence>